<organism evidence="1 2">
    <name type="scientific">Mycena pura</name>
    <dbReference type="NCBI Taxonomy" id="153505"/>
    <lineage>
        <taxon>Eukaryota</taxon>
        <taxon>Fungi</taxon>
        <taxon>Dikarya</taxon>
        <taxon>Basidiomycota</taxon>
        <taxon>Agaricomycotina</taxon>
        <taxon>Agaricomycetes</taxon>
        <taxon>Agaricomycetidae</taxon>
        <taxon>Agaricales</taxon>
        <taxon>Marasmiineae</taxon>
        <taxon>Mycenaceae</taxon>
        <taxon>Mycena</taxon>
    </lineage>
</organism>
<keyword evidence="2" id="KW-1185">Reference proteome</keyword>
<evidence type="ECO:0000313" key="2">
    <source>
        <dbReference type="Proteomes" id="UP001219525"/>
    </source>
</evidence>
<reference evidence="1" key="1">
    <citation type="submission" date="2023-03" db="EMBL/GenBank/DDBJ databases">
        <title>Massive genome expansion in bonnet fungi (Mycena s.s.) driven by repeated elements and novel gene families across ecological guilds.</title>
        <authorList>
            <consortium name="Lawrence Berkeley National Laboratory"/>
            <person name="Harder C.B."/>
            <person name="Miyauchi S."/>
            <person name="Viragh M."/>
            <person name="Kuo A."/>
            <person name="Thoen E."/>
            <person name="Andreopoulos B."/>
            <person name="Lu D."/>
            <person name="Skrede I."/>
            <person name="Drula E."/>
            <person name="Henrissat B."/>
            <person name="Morin E."/>
            <person name="Kohler A."/>
            <person name="Barry K."/>
            <person name="LaButti K."/>
            <person name="Morin E."/>
            <person name="Salamov A."/>
            <person name="Lipzen A."/>
            <person name="Mereny Z."/>
            <person name="Hegedus B."/>
            <person name="Baldrian P."/>
            <person name="Stursova M."/>
            <person name="Weitz H."/>
            <person name="Taylor A."/>
            <person name="Grigoriev I.V."/>
            <person name="Nagy L.G."/>
            <person name="Martin F."/>
            <person name="Kauserud H."/>
        </authorList>
    </citation>
    <scope>NUCLEOTIDE SEQUENCE</scope>
    <source>
        <strain evidence="1">9144</strain>
    </source>
</reference>
<comment type="caution">
    <text evidence="1">The sequence shown here is derived from an EMBL/GenBank/DDBJ whole genome shotgun (WGS) entry which is preliminary data.</text>
</comment>
<accession>A0AAD6V1G1</accession>
<gene>
    <name evidence="1" type="ORF">GGX14DRAFT_400770</name>
</gene>
<sequence length="396" mass="43719">MYAMTRSAVRISYSDLRFLEGSTFNPPASRIPFLSGFDSALYASSVPSRPQLAGLTRRKESQVLWFIVAEKTLYEMGKLGMLKMYFWNSLAHNVILQSCEPAWDAIGHGEHPAGRTVKNAICRSQYGTYFDGCTQQDDAHSVPLHRDGKAHQDMPDPARAIFRSIFQSKNRLSGRRRQSSDRVETTCHVSAAHCATFLAQMAGVYSMAIAAKSSACTAEATAWDGDDRDSVRVAARATAAAEDDCAEVKSSGKACHSYLAFGFYNDKISCSNQLFLVTTSALSNNVIMTAATYVFSKVQVQPASRITFLFGFDLYIELEYSGAVRKFCPSTTAAGRAHTQVRGHRGHCCIGTLAEKNETQVLWFIDAEKTLYETGKLGMLKVYMELLGPQRQPPVL</sequence>
<dbReference type="Proteomes" id="UP001219525">
    <property type="component" value="Unassembled WGS sequence"/>
</dbReference>
<evidence type="ECO:0000313" key="1">
    <source>
        <dbReference type="EMBL" id="KAJ7200430.1"/>
    </source>
</evidence>
<proteinExistence type="predicted"/>
<dbReference type="EMBL" id="JARJCW010000063">
    <property type="protein sequence ID" value="KAJ7200430.1"/>
    <property type="molecule type" value="Genomic_DNA"/>
</dbReference>
<name>A0AAD6V1G1_9AGAR</name>
<protein>
    <submittedName>
        <fullName evidence="1">Uncharacterized protein</fullName>
    </submittedName>
</protein>
<dbReference type="AlphaFoldDB" id="A0AAD6V1G1"/>